<evidence type="ECO:0000256" key="4">
    <source>
        <dbReference type="SAM" id="Phobius"/>
    </source>
</evidence>
<dbReference type="HOGENOM" id="CLU_018754_0_0_1"/>
<feature type="transmembrane region" description="Helical" evidence="4">
    <location>
        <begin position="33"/>
        <end position="59"/>
    </location>
</feature>
<evidence type="ECO:0000256" key="3">
    <source>
        <dbReference type="ARBA" id="ARBA00023212"/>
    </source>
</evidence>
<keyword evidence="4 5" id="KW-0812">Transmembrane</keyword>
<dbReference type="GeneID" id="7841588"/>
<keyword evidence="3" id="KW-0206">Cytoskeleton</keyword>
<evidence type="ECO:0000313" key="6">
    <source>
        <dbReference type="Proteomes" id="UP000009168"/>
    </source>
</evidence>
<dbReference type="OrthoDB" id="289947at2759"/>
<reference evidence="6" key="1">
    <citation type="journal article" date="2006" name="PLoS Biol.">
        <title>Macronuclear genome sequence of the ciliate Tetrahymena thermophila, a model eukaryote.</title>
        <authorList>
            <person name="Eisen J.A."/>
            <person name="Coyne R.S."/>
            <person name="Wu M."/>
            <person name="Wu D."/>
            <person name="Thiagarajan M."/>
            <person name="Wortman J.R."/>
            <person name="Badger J.H."/>
            <person name="Ren Q."/>
            <person name="Amedeo P."/>
            <person name="Jones K.M."/>
            <person name="Tallon L.J."/>
            <person name="Delcher A.L."/>
            <person name="Salzberg S.L."/>
            <person name="Silva J.C."/>
            <person name="Haas B.J."/>
            <person name="Majoros W.H."/>
            <person name="Farzad M."/>
            <person name="Carlton J.M."/>
            <person name="Smith R.K. Jr."/>
            <person name="Garg J."/>
            <person name="Pearlman R.E."/>
            <person name="Karrer K.M."/>
            <person name="Sun L."/>
            <person name="Manning G."/>
            <person name="Elde N.C."/>
            <person name="Turkewitz A.P."/>
            <person name="Asai D.J."/>
            <person name="Wilkes D.E."/>
            <person name="Wang Y."/>
            <person name="Cai H."/>
            <person name="Collins K."/>
            <person name="Stewart B.A."/>
            <person name="Lee S.R."/>
            <person name="Wilamowska K."/>
            <person name="Weinberg Z."/>
            <person name="Ruzzo W.L."/>
            <person name="Wloga D."/>
            <person name="Gaertig J."/>
            <person name="Frankel J."/>
            <person name="Tsao C.-C."/>
            <person name="Gorovsky M.A."/>
            <person name="Keeling P.J."/>
            <person name="Waller R.F."/>
            <person name="Patron N.J."/>
            <person name="Cherry J.M."/>
            <person name="Stover N.A."/>
            <person name="Krieger C.J."/>
            <person name="del Toro C."/>
            <person name="Ryder H.F."/>
            <person name="Williamson S.C."/>
            <person name="Barbeau R.A."/>
            <person name="Hamilton E.P."/>
            <person name="Orias E."/>
        </authorList>
    </citation>
    <scope>NUCLEOTIDE SEQUENCE [LARGE SCALE GENOMIC DNA]</scope>
    <source>
        <strain evidence="6">SB210</strain>
    </source>
</reference>
<dbReference type="PANTHER" id="PTHR24107">
    <property type="entry name" value="YNEIN REGULATORY COMPLEX SUBUNIT 5"/>
    <property type="match status" value="1"/>
</dbReference>
<accession>Q239Q0</accession>
<keyword evidence="4" id="KW-1133">Transmembrane helix</keyword>
<dbReference type="EMBL" id="GG662728">
    <property type="protein sequence ID" value="EAR93265.2"/>
    <property type="molecule type" value="Genomic_DNA"/>
</dbReference>
<dbReference type="InterPro" id="IPR032675">
    <property type="entry name" value="LRR_dom_sf"/>
</dbReference>
<dbReference type="AlphaFoldDB" id="Q239Q0"/>
<evidence type="ECO:0000256" key="1">
    <source>
        <dbReference type="ARBA" id="ARBA00004245"/>
    </source>
</evidence>
<dbReference type="InterPro" id="IPR001611">
    <property type="entry name" value="Leu-rich_rpt"/>
</dbReference>
<proteinExistence type="predicted"/>
<dbReference type="InParanoid" id="Q239Q0"/>
<evidence type="ECO:0000313" key="5">
    <source>
        <dbReference type="EMBL" id="EAR93265.2"/>
    </source>
</evidence>
<evidence type="ECO:0000256" key="2">
    <source>
        <dbReference type="ARBA" id="ARBA00022490"/>
    </source>
</evidence>
<protein>
    <submittedName>
        <fullName evidence="5">Transmembrane protein, putative</fullName>
    </submittedName>
</protein>
<gene>
    <name evidence="5" type="ORF">TTHERM_01190450</name>
</gene>
<dbReference type="RefSeq" id="XP_001013510.2">
    <property type="nucleotide sequence ID" value="XM_001013510.2"/>
</dbReference>
<dbReference type="KEGG" id="tet:TTHERM_01190450"/>
<dbReference type="SUPFAM" id="SSF52047">
    <property type="entry name" value="RNI-like"/>
    <property type="match status" value="1"/>
</dbReference>
<dbReference type="Pfam" id="PF13516">
    <property type="entry name" value="LRR_6"/>
    <property type="match status" value="3"/>
</dbReference>
<organism evidence="5 6">
    <name type="scientific">Tetrahymena thermophila (strain SB210)</name>
    <dbReference type="NCBI Taxonomy" id="312017"/>
    <lineage>
        <taxon>Eukaryota</taxon>
        <taxon>Sar</taxon>
        <taxon>Alveolata</taxon>
        <taxon>Ciliophora</taxon>
        <taxon>Intramacronucleata</taxon>
        <taxon>Oligohymenophorea</taxon>
        <taxon>Hymenostomatida</taxon>
        <taxon>Tetrahymenina</taxon>
        <taxon>Tetrahymenidae</taxon>
        <taxon>Tetrahymena</taxon>
    </lineage>
</organism>
<keyword evidence="2" id="KW-0963">Cytoplasm</keyword>
<dbReference type="PANTHER" id="PTHR24107:SF2">
    <property type="entry name" value="NLR FAMILY CARD DOMAIN CONTAINING 3"/>
    <property type="match status" value="1"/>
</dbReference>
<sequence>MSKQKKFSFIRYFDIFAPPYYQKINQDHYKKKTVIGGVFSIIYVSASLGYFLYLMIYFYQGKISPKFNQFDEVQDEGIEYQIASEALFIQILQDGEDIIEIEKQNKIQYFDIYLKNQDRQINSYYYDNLIRFGESGNTYLSLKSEMIPLQGDGIEFTIEKCSGNLLRDQTYRCASENEIQELLQKQDLGVILSIGDLSFSIKNNEKKTRVFLSISSISLNSQAINLINLQLQQIQVQKGLLFQTSKKYVQIADLSQQTAQYTNRSPKGQPFCSMMVILNNVVKQTQVQYPLLSEVLAYVWGIASMLLLTGYIFKCIAEATLAQDFLGIQLKYYYKKTAIRLFGKADNEKINNTIIESKQEAEAILKQNETNKDMCVFEMQKEFLKMRTAIKLLLTPEQYSAIQMCGCDLINEELNYQNDQNEDQKAKDNVSNSQKEMDDKVLDLEISDIHSPLNKYQLDQSIQEVSQQKALNHLEIMNKVDTDNPYRQDCLQRFLNDNQFNYSKDQQENLIFDEDASSLGSGLGQCTNLSNLTLNLYWNRIGDKGALDLGFGLGKCTSLSNLTLYIQRNLIGGEGASGLGSGLGKCTNLSNLTLNLGHNQIGDEGASGLGSGLGKCTNLSNLTLYLQLNQIGVEGVLGLGSGLGKCTNLSNLALYLWQNYFDNEGASSLGSGLGKCTNLSNLTLDLWDNQIGDEGASGLGSGLGKCTNLSNLTLNLQYKQFTY</sequence>
<dbReference type="InterPro" id="IPR052410">
    <property type="entry name" value="DRC5"/>
</dbReference>
<name>Q239Q0_TETTS</name>
<dbReference type="Proteomes" id="UP000009168">
    <property type="component" value="Unassembled WGS sequence"/>
</dbReference>
<dbReference type="SMART" id="SM00368">
    <property type="entry name" value="LRR_RI"/>
    <property type="match status" value="5"/>
</dbReference>
<keyword evidence="4" id="KW-0472">Membrane</keyword>
<comment type="subcellular location">
    <subcellularLocation>
        <location evidence="1">Cytoplasm</location>
        <location evidence="1">Cytoskeleton</location>
    </subcellularLocation>
</comment>
<dbReference type="eggNOG" id="ENOG502SUIJ">
    <property type="taxonomic scope" value="Eukaryota"/>
</dbReference>
<keyword evidence="6" id="KW-1185">Reference proteome</keyword>
<dbReference type="Gene3D" id="3.80.10.10">
    <property type="entry name" value="Ribonuclease Inhibitor"/>
    <property type="match status" value="2"/>
</dbReference>
<dbReference type="GO" id="GO:0005856">
    <property type="term" value="C:cytoskeleton"/>
    <property type="evidence" value="ECO:0007669"/>
    <property type="project" value="UniProtKB-SubCell"/>
</dbReference>